<dbReference type="PANTHER" id="PTHR46268">
    <property type="entry name" value="STRESS RESPONSE PROTEIN NHAX"/>
    <property type="match status" value="1"/>
</dbReference>
<reference evidence="3" key="2">
    <citation type="journal article" date="2022" name="Microbiol. Resour. Announc.">
        <title>Metagenome Sequencing to Explore Phylogenomics of Terrestrial Cyanobacteria.</title>
        <authorList>
            <person name="Ward R.D."/>
            <person name="Stajich J.E."/>
            <person name="Johansen J.R."/>
            <person name="Huntemann M."/>
            <person name="Clum A."/>
            <person name="Foster B."/>
            <person name="Foster B."/>
            <person name="Roux S."/>
            <person name="Palaniappan K."/>
            <person name="Varghese N."/>
            <person name="Mukherjee S."/>
            <person name="Reddy T.B.K."/>
            <person name="Daum C."/>
            <person name="Copeland A."/>
            <person name="Chen I.A."/>
            <person name="Ivanova N.N."/>
            <person name="Kyrpides N.C."/>
            <person name="Shapiro N."/>
            <person name="Eloe-Fadrosh E.A."/>
            <person name="Pietrasiak N."/>
        </authorList>
    </citation>
    <scope>NUCLEOTIDE SEQUENCE</scope>
    <source>
        <strain evidence="3">HA4357-MV3</strain>
    </source>
</reference>
<dbReference type="PRINTS" id="PR01438">
    <property type="entry name" value="UNVRSLSTRESS"/>
</dbReference>
<evidence type="ECO:0000256" key="1">
    <source>
        <dbReference type="ARBA" id="ARBA00008791"/>
    </source>
</evidence>
<reference evidence="3" key="1">
    <citation type="submission" date="2021-05" db="EMBL/GenBank/DDBJ databases">
        <authorList>
            <person name="Pietrasiak N."/>
            <person name="Ward R."/>
            <person name="Stajich J.E."/>
            <person name="Kurbessoian T."/>
        </authorList>
    </citation>
    <scope>NUCLEOTIDE SEQUENCE</scope>
    <source>
        <strain evidence="3">HA4357-MV3</strain>
    </source>
</reference>
<dbReference type="SUPFAM" id="SSF52402">
    <property type="entry name" value="Adenine nucleotide alpha hydrolases-like"/>
    <property type="match status" value="1"/>
</dbReference>
<proteinExistence type="inferred from homology"/>
<dbReference type="Gene3D" id="3.40.50.620">
    <property type="entry name" value="HUPs"/>
    <property type="match status" value="1"/>
</dbReference>
<sequence length="172" mass="19423">MFDKILVGIDNSEIGQYVFDEALALAQKLNARLILLHVLDPFDESYPSSIALQTDSLYPSFHSEAVNYYMDQWETLKQEGMEFVKLFYNQAIAKGVTTEYTQNFGEPGRVICEVARNWEADLIIIGRRGRRGLSEFFLGSVSNYVLHHASCSVLTVQGLIHAIEPNELTAKT</sequence>
<comment type="caution">
    <text evidence="3">The sequence shown here is derived from an EMBL/GenBank/DDBJ whole genome shotgun (WGS) entry which is preliminary data.</text>
</comment>
<dbReference type="Proteomes" id="UP000813215">
    <property type="component" value="Unassembled WGS sequence"/>
</dbReference>
<dbReference type="CDD" id="cd00293">
    <property type="entry name" value="USP-like"/>
    <property type="match status" value="1"/>
</dbReference>
<dbReference type="EMBL" id="JAHHHW010000066">
    <property type="protein sequence ID" value="MBW4431318.1"/>
    <property type="molecule type" value="Genomic_DNA"/>
</dbReference>
<dbReference type="InterPro" id="IPR006016">
    <property type="entry name" value="UspA"/>
</dbReference>
<evidence type="ECO:0000313" key="3">
    <source>
        <dbReference type="EMBL" id="MBW4431318.1"/>
    </source>
</evidence>
<dbReference type="InterPro" id="IPR006015">
    <property type="entry name" value="Universal_stress_UspA"/>
</dbReference>
<name>A0A9E3H5S9_9NOST</name>
<dbReference type="PANTHER" id="PTHR46268:SF8">
    <property type="entry name" value="UNIVERSAL STRESS PROTEIN SLL1388"/>
    <property type="match status" value="1"/>
</dbReference>
<comment type="similarity">
    <text evidence="1">Belongs to the universal stress protein A family.</text>
</comment>
<dbReference type="InterPro" id="IPR014729">
    <property type="entry name" value="Rossmann-like_a/b/a_fold"/>
</dbReference>
<evidence type="ECO:0000259" key="2">
    <source>
        <dbReference type="Pfam" id="PF00582"/>
    </source>
</evidence>
<protein>
    <submittedName>
        <fullName evidence="3">Universal stress protein</fullName>
    </submittedName>
</protein>
<accession>A0A9E3H5S9</accession>
<evidence type="ECO:0000313" key="4">
    <source>
        <dbReference type="Proteomes" id="UP000813215"/>
    </source>
</evidence>
<feature type="domain" description="UspA" evidence="2">
    <location>
        <begin position="1"/>
        <end position="156"/>
    </location>
</feature>
<gene>
    <name evidence="3" type="ORF">KME28_06220</name>
</gene>
<organism evidence="3 4">
    <name type="scientific">Pelatocladus maniniholoensis HA4357-MV3</name>
    <dbReference type="NCBI Taxonomy" id="1117104"/>
    <lineage>
        <taxon>Bacteria</taxon>
        <taxon>Bacillati</taxon>
        <taxon>Cyanobacteriota</taxon>
        <taxon>Cyanophyceae</taxon>
        <taxon>Nostocales</taxon>
        <taxon>Nostocaceae</taxon>
        <taxon>Pelatocladus</taxon>
    </lineage>
</organism>
<dbReference type="Pfam" id="PF00582">
    <property type="entry name" value="Usp"/>
    <property type="match status" value="1"/>
</dbReference>
<dbReference type="AlphaFoldDB" id="A0A9E3H5S9"/>